<dbReference type="PANTHER" id="PTHR45339">
    <property type="entry name" value="HYBRID SIGNAL TRANSDUCTION HISTIDINE KINASE J"/>
    <property type="match status" value="1"/>
</dbReference>
<keyword evidence="6" id="KW-0804">Transcription</keyword>
<feature type="compositionally biased region" description="Basic and acidic residues" evidence="9">
    <location>
        <begin position="126"/>
        <end position="140"/>
    </location>
</feature>
<dbReference type="InterPro" id="IPR011006">
    <property type="entry name" value="CheY-like_superfamily"/>
</dbReference>
<keyword evidence="3" id="KW-0902">Two-component regulatory system</keyword>
<feature type="compositionally biased region" description="Basic and acidic residues" evidence="9">
    <location>
        <begin position="653"/>
        <end position="662"/>
    </location>
</feature>
<evidence type="ECO:0000256" key="1">
    <source>
        <dbReference type="ARBA" id="ARBA00004123"/>
    </source>
</evidence>
<feature type="modified residue" description="4-aspartylphosphate" evidence="8">
    <location>
        <position position="369"/>
    </location>
</feature>
<feature type="compositionally biased region" description="Basic residues" evidence="9">
    <location>
        <begin position="570"/>
        <end position="581"/>
    </location>
</feature>
<feature type="compositionally biased region" description="Gly residues" evidence="9">
    <location>
        <begin position="599"/>
        <end position="618"/>
    </location>
</feature>
<reference evidence="11 12" key="1">
    <citation type="submission" date="2019-06" db="EMBL/GenBank/DDBJ databases">
        <authorList>
            <person name="Palmer J.M."/>
        </authorList>
    </citation>
    <scope>NUCLEOTIDE SEQUENCE [LARGE SCALE GENOMIC DNA]</scope>
    <source>
        <strain evidence="11 12">TWF102</strain>
    </source>
</reference>
<dbReference type="PANTHER" id="PTHR45339:SF1">
    <property type="entry name" value="HYBRID SIGNAL TRANSDUCTION HISTIDINE KINASE J"/>
    <property type="match status" value="1"/>
</dbReference>
<organism evidence="11 12">
    <name type="scientific">Orbilia oligospora</name>
    <name type="common">Nematode-trapping fungus</name>
    <name type="synonym">Arthrobotrys oligospora</name>
    <dbReference type="NCBI Taxonomy" id="2813651"/>
    <lineage>
        <taxon>Eukaryota</taxon>
        <taxon>Fungi</taxon>
        <taxon>Dikarya</taxon>
        <taxon>Ascomycota</taxon>
        <taxon>Pezizomycotina</taxon>
        <taxon>Orbiliomycetes</taxon>
        <taxon>Orbiliales</taxon>
        <taxon>Orbiliaceae</taxon>
        <taxon>Orbilia</taxon>
    </lineage>
</organism>
<dbReference type="GO" id="GO:0005634">
    <property type="term" value="C:nucleus"/>
    <property type="evidence" value="ECO:0007669"/>
    <property type="project" value="UniProtKB-SubCell"/>
</dbReference>
<comment type="subcellular location">
    <subcellularLocation>
        <location evidence="1">Nucleus</location>
    </subcellularLocation>
</comment>
<feature type="region of interest" description="Disordered" evidence="9">
    <location>
        <begin position="290"/>
        <end position="309"/>
    </location>
</feature>
<dbReference type="AlphaFoldDB" id="A0A7C8NI17"/>
<gene>
    <name evidence="11" type="primary">SKN7</name>
    <name evidence="11" type="ORF">TWF102_008279</name>
</gene>
<sequence>MDGEGGKGGNSTLATGNTSDFVKKLYRMLSEKQHSHVVRWSDNGGSFIVFDNAEFTKNVLPQHFKHSNFASFVRQLNKYDFHKVRATDESLIQNGDQAWEFVHPNFRFGDDSNLEGIKRKAPTQRNKKDSEEPPKQDETREVIAKLQARLEQVVSQVNNLEDLYHKAVSHMRFMNGSGYMPPQMHPHHPEHDIPMHVSPQLMAHQMSPHGAPQMHPSTPLQQAERFIHQQQHSNIPPPPPPHHQNGYVDINANSMNNVNNTAINLSGFGNTAAQSGVPLHATDPQISTTFRQETRRPMGTRKKSASGVVPHWKRPPKILLVEDDPTCRKIGLKFLEAVGCLPFYACDGLEGIRKFQDLNGPHYDLVLMDIVMPHLDGASACGEIRKEKPDMKDPPVIAMTSNIRTTDINLYFNSGMIDVLPKPFTRDGLLQTLQKWLPHLQTNPTESSSKSSSAFPTPGSSKATNFPQNNNNNNNNSPNSTSTPAPPQQQQQPPQTSNSPVLKTEYDNTTASHIDDVSDDEDDRGGQHTPDSSVGGRVTSSTMSGGGGGGGAVNHLHAAPPGHPQQQQQHPHHHPHHHGHHPSGDYTFADPNGPPSGYGNPGGSVGAGPSPGGAGGVEGEMLNASAGIYTPGLVGLGGPPPGGMASPRGGVRRQMDAGIHDEYDPRMKRMRYNNAA</sequence>
<feature type="region of interest" description="Disordered" evidence="9">
    <location>
        <begin position="112"/>
        <end position="140"/>
    </location>
</feature>
<evidence type="ECO:0000256" key="9">
    <source>
        <dbReference type="SAM" id="MobiDB-lite"/>
    </source>
</evidence>
<dbReference type="PROSITE" id="PS50110">
    <property type="entry name" value="RESPONSE_REGULATORY"/>
    <property type="match status" value="1"/>
</dbReference>
<dbReference type="EMBL" id="WIQW01000005">
    <property type="protein sequence ID" value="KAF3110717.1"/>
    <property type="molecule type" value="Genomic_DNA"/>
</dbReference>
<evidence type="ECO:0000256" key="3">
    <source>
        <dbReference type="ARBA" id="ARBA00023012"/>
    </source>
</evidence>
<dbReference type="FunFam" id="1.10.10.10:FF:000027">
    <property type="entry name" value="Heat shock transcription factor 1"/>
    <property type="match status" value="1"/>
</dbReference>
<evidence type="ECO:0000256" key="4">
    <source>
        <dbReference type="ARBA" id="ARBA00023015"/>
    </source>
</evidence>
<dbReference type="SUPFAM" id="SSF52172">
    <property type="entry name" value="CheY-like"/>
    <property type="match status" value="1"/>
</dbReference>
<evidence type="ECO:0000256" key="5">
    <source>
        <dbReference type="ARBA" id="ARBA00023125"/>
    </source>
</evidence>
<feature type="compositionally biased region" description="Low complexity" evidence="9">
    <location>
        <begin position="442"/>
        <end position="500"/>
    </location>
</feature>
<dbReference type="PRINTS" id="PR00056">
    <property type="entry name" value="HSFDOMAIN"/>
</dbReference>
<dbReference type="InterPro" id="IPR036390">
    <property type="entry name" value="WH_DNA-bd_sf"/>
</dbReference>
<dbReference type="GO" id="GO:0043565">
    <property type="term" value="F:sequence-specific DNA binding"/>
    <property type="evidence" value="ECO:0007669"/>
    <property type="project" value="InterPro"/>
</dbReference>
<dbReference type="SUPFAM" id="SSF46785">
    <property type="entry name" value="Winged helix' DNA-binding domain"/>
    <property type="match status" value="1"/>
</dbReference>
<name>A0A7C8NI17_ORBOL</name>
<dbReference type="CDD" id="cd17546">
    <property type="entry name" value="REC_hyHK_CKI1_RcsC-like"/>
    <property type="match status" value="1"/>
</dbReference>
<keyword evidence="11" id="KW-0808">Transferase</keyword>
<dbReference type="InterPro" id="IPR001789">
    <property type="entry name" value="Sig_transdc_resp-reg_receiver"/>
</dbReference>
<evidence type="ECO:0000256" key="8">
    <source>
        <dbReference type="PROSITE-ProRule" id="PRU00169"/>
    </source>
</evidence>
<dbReference type="Pfam" id="PF00072">
    <property type="entry name" value="Response_reg"/>
    <property type="match status" value="1"/>
</dbReference>
<keyword evidence="7" id="KW-0539">Nucleus</keyword>
<evidence type="ECO:0000259" key="10">
    <source>
        <dbReference type="PROSITE" id="PS50110"/>
    </source>
</evidence>
<accession>A0A7C8NI17</accession>
<dbReference type="InterPro" id="IPR000232">
    <property type="entry name" value="HSF_DNA-bd"/>
</dbReference>
<dbReference type="PROSITE" id="PS00434">
    <property type="entry name" value="HSF_DOMAIN"/>
    <property type="match status" value="1"/>
</dbReference>
<dbReference type="GO" id="GO:0003700">
    <property type="term" value="F:DNA-binding transcription factor activity"/>
    <property type="evidence" value="ECO:0007669"/>
    <property type="project" value="InterPro"/>
</dbReference>
<dbReference type="GO" id="GO:0000160">
    <property type="term" value="P:phosphorelay signal transduction system"/>
    <property type="evidence" value="ECO:0007669"/>
    <property type="project" value="UniProtKB-KW"/>
</dbReference>
<feature type="compositionally biased region" description="Low complexity" evidence="9">
    <location>
        <begin position="532"/>
        <end position="543"/>
    </location>
</feature>
<keyword evidence="11" id="KW-0418">Kinase</keyword>
<dbReference type="Gene3D" id="1.10.10.10">
    <property type="entry name" value="Winged helix-like DNA-binding domain superfamily/Winged helix DNA-binding domain"/>
    <property type="match status" value="1"/>
</dbReference>
<dbReference type="Gene3D" id="3.40.50.2300">
    <property type="match status" value="1"/>
</dbReference>
<evidence type="ECO:0000256" key="7">
    <source>
        <dbReference type="ARBA" id="ARBA00023242"/>
    </source>
</evidence>
<keyword evidence="4" id="KW-0805">Transcription regulation</keyword>
<dbReference type="SMART" id="SM00415">
    <property type="entry name" value="HSF"/>
    <property type="match status" value="1"/>
</dbReference>
<dbReference type="Pfam" id="PF00447">
    <property type="entry name" value="HSF_DNA-bind"/>
    <property type="match status" value="1"/>
</dbReference>
<dbReference type="GO" id="GO:0016301">
    <property type="term" value="F:kinase activity"/>
    <property type="evidence" value="ECO:0007669"/>
    <property type="project" value="UniProtKB-KW"/>
</dbReference>
<feature type="domain" description="Response regulatory" evidence="10">
    <location>
        <begin position="317"/>
        <end position="437"/>
    </location>
</feature>
<evidence type="ECO:0000256" key="6">
    <source>
        <dbReference type="ARBA" id="ARBA00023163"/>
    </source>
</evidence>
<keyword evidence="2 8" id="KW-0597">Phosphoprotein</keyword>
<proteinExistence type="predicted"/>
<feature type="region of interest" description="Disordered" evidence="9">
    <location>
        <begin position="441"/>
        <end position="662"/>
    </location>
</feature>
<dbReference type="Proteomes" id="UP000475325">
    <property type="component" value="Unassembled WGS sequence"/>
</dbReference>
<evidence type="ECO:0000313" key="11">
    <source>
        <dbReference type="EMBL" id="KAF3110717.1"/>
    </source>
</evidence>
<feature type="compositionally biased region" description="Low complexity" evidence="9">
    <location>
        <begin position="557"/>
        <end position="569"/>
    </location>
</feature>
<comment type="caution">
    <text evidence="11">The sequence shown here is derived from an EMBL/GenBank/DDBJ whole genome shotgun (WGS) entry which is preliminary data.</text>
</comment>
<keyword evidence="5" id="KW-0238">DNA-binding</keyword>
<protein>
    <submittedName>
        <fullName evidence="11">Kinase-regulated stress-responsive transcription factor skn7</fullName>
    </submittedName>
</protein>
<dbReference type="InterPro" id="IPR036388">
    <property type="entry name" value="WH-like_DNA-bd_sf"/>
</dbReference>
<evidence type="ECO:0000313" key="12">
    <source>
        <dbReference type="Proteomes" id="UP000475325"/>
    </source>
</evidence>
<dbReference type="SMART" id="SM00448">
    <property type="entry name" value="REC"/>
    <property type="match status" value="1"/>
</dbReference>
<evidence type="ECO:0000256" key="2">
    <source>
        <dbReference type="ARBA" id="ARBA00022553"/>
    </source>
</evidence>